<dbReference type="HOGENOM" id="CLU_2377057_0_0_1"/>
<dbReference type="PaxDb" id="29760-VIT_04s0008g04860.t01"/>
<evidence type="ECO:0000313" key="1">
    <source>
        <dbReference type="EMBL" id="CBI20983.3"/>
    </source>
</evidence>
<organism evidence="1 2">
    <name type="scientific">Vitis vinifera</name>
    <name type="common">Grape</name>
    <dbReference type="NCBI Taxonomy" id="29760"/>
    <lineage>
        <taxon>Eukaryota</taxon>
        <taxon>Viridiplantae</taxon>
        <taxon>Streptophyta</taxon>
        <taxon>Embryophyta</taxon>
        <taxon>Tracheophyta</taxon>
        <taxon>Spermatophyta</taxon>
        <taxon>Magnoliopsida</taxon>
        <taxon>eudicotyledons</taxon>
        <taxon>Gunneridae</taxon>
        <taxon>Pentapetalae</taxon>
        <taxon>rosids</taxon>
        <taxon>Vitales</taxon>
        <taxon>Vitaceae</taxon>
        <taxon>Viteae</taxon>
        <taxon>Vitis</taxon>
    </lineage>
</organism>
<gene>
    <name evidence="1" type="ordered locus">VIT_04s0008g04860</name>
</gene>
<sequence>MGYFPLLVLHIKGLYKLCNFPPNLWVLRRRMVPFALRFCLYTLYPEEWISRRKSISRPTVLRTISLINPYSFTGLVVSESWVCPQFLRIKQVPEV</sequence>
<proteinExistence type="predicted"/>
<dbReference type="EMBL" id="FN595231">
    <property type="protein sequence ID" value="CBI20983.3"/>
    <property type="molecule type" value="Genomic_DNA"/>
</dbReference>
<dbReference type="AlphaFoldDB" id="D7SUN4"/>
<dbReference type="Proteomes" id="UP000009183">
    <property type="component" value="Chromosome 4"/>
</dbReference>
<keyword evidence="2" id="KW-1185">Reference proteome</keyword>
<protein>
    <submittedName>
        <fullName evidence="1">Uncharacterized protein</fullName>
    </submittedName>
</protein>
<accession>D7SUN4</accession>
<dbReference type="InParanoid" id="D7SUN4"/>
<reference evidence="2" key="1">
    <citation type="journal article" date="2007" name="Nature">
        <title>The grapevine genome sequence suggests ancestral hexaploidization in major angiosperm phyla.</title>
        <authorList>
            <consortium name="The French-Italian Public Consortium for Grapevine Genome Characterization."/>
            <person name="Jaillon O."/>
            <person name="Aury J.-M."/>
            <person name="Noel B."/>
            <person name="Policriti A."/>
            <person name="Clepet C."/>
            <person name="Casagrande A."/>
            <person name="Choisne N."/>
            <person name="Aubourg S."/>
            <person name="Vitulo N."/>
            <person name="Jubin C."/>
            <person name="Vezzi A."/>
            <person name="Legeai F."/>
            <person name="Hugueney P."/>
            <person name="Dasilva C."/>
            <person name="Horner D."/>
            <person name="Mica E."/>
            <person name="Jublot D."/>
            <person name="Poulain J."/>
            <person name="Bruyere C."/>
            <person name="Billault A."/>
            <person name="Segurens B."/>
            <person name="Gouyvenoux M."/>
            <person name="Ugarte E."/>
            <person name="Cattonaro F."/>
            <person name="Anthouard V."/>
            <person name="Vico V."/>
            <person name="Del Fabbro C."/>
            <person name="Alaux M."/>
            <person name="Di Gaspero G."/>
            <person name="Dumas V."/>
            <person name="Felice N."/>
            <person name="Paillard S."/>
            <person name="Juman I."/>
            <person name="Moroldo M."/>
            <person name="Scalabrin S."/>
            <person name="Canaguier A."/>
            <person name="Le Clainche I."/>
            <person name="Malacrida G."/>
            <person name="Durand E."/>
            <person name="Pesole G."/>
            <person name="Laucou V."/>
            <person name="Chatelet P."/>
            <person name="Merdinoglu D."/>
            <person name="Delledonne M."/>
            <person name="Pezzotti M."/>
            <person name="Lecharny A."/>
            <person name="Scarpelli C."/>
            <person name="Artiguenave F."/>
            <person name="Pe M.E."/>
            <person name="Valle G."/>
            <person name="Morgante M."/>
            <person name="Caboche M."/>
            <person name="Adam-Blondon A.-F."/>
            <person name="Weissenbach J."/>
            <person name="Quetier F."/>
            <person name="Wincker P."/>
        </authorList>
    </citation>
    <scope>NUCLEOTIDE SEQUENCE [LARGE SCALE GENOMIC DNA]</scope>
    <source>
        <strain evidence="2">cv. Pinot noir / PN40024</strain>
    </source>
</reference>
<name>D7SUN4_VITVI</name>
<evidence type="ECO:0000313" key="2">
    <source>
        <dbReference type="Proteomes" id="UP000009183"/>
    </source>
</evidence>